<dbReference type="Proteomes" id="UP000321907">
    <property type="component" value="Unassembled WGS sequence"/>
</dbReference>
<organism evidence="1 2">
    <name type="scientific">Neolewinella aurantiaca</name>
    <dbReference type="NCBI Taxonomy" id="2602767"/>
    <lineage>
        <taxon>Bacteria</taxon>
        <taxon>Pseudomonadati</taxon>
        <taxon>Bacteroidota</taxon>
        <taxon>Saprospiria</taxon>
        <taxon>Saprospirales</taxon>
        <taxon>Lewinellaceae</taxon>
        <taxon>Neolewinella</taxon>
    </lineage>
</organism>
<dbReference type="AlphaFoldDB" id="A0A5C7FEQ0"/>
<reference evidence="1 2" key="1">
    <citation type="submission" date="2019-08" db="EMBL/GenBank/DDBJ databases">
        <title>Lewinella sp. strain SSH13 Genome sequencing and assembly.</title>
        <authorList>
            <person name="Kim I."/>
        </authorList>
    </citation>
    <scope>NUCLEOTIDE SEQUENCE [LARGE SCALE GENOMIC DNA]</scope>
    <source>
        <strain evidence="1 2">SSH13</strain>
    </source>
</reference>
<evidence type="ECO:0000313" key="2">
    <source>
        <dbReference type="Proteomes" id="UP000321907"/>
    </source>
</evidence>
<name>A0A5C7FEQ0_9BACT</name>
<dbReference type="EMBL" id="VOXD01000028">
    <property type="protein sequence ID" value="TXF87981.1"/>
    <property type="molecule type" value="Genomic_DNA"/>
</dbReference>
<proteinExistence type="predicted"/>
<comment type="caution">
    <text evidence="1">The sequence shown here is derived from an EMBL/GenBank/DDBJ whole genome shotgun (WGS) entry which is preliminary data.</text>
</comment>
<keyword evidence="2" id="KW-1185">Reference proteome</keyword>
<accession>A0A5C7FEQ0</accession>
<protein>
    <submittedName>
        <fullName evidence="1">Uncharacterized protein</fullName>
    </submittedName>
</protein>
<gene>
    <name evidence="1" type="ORF">FUA23_16610</name>
</gene>
<dbReference type="RefSeq" id="WP_147931890.1">
    <property type="nucleotide sequence ID" value="NZ_VOXD01000028.1"/>
</dbReference>
<evidence type="ECO:0000313" key="1">
    <source>
        <dbReference type="EMBL" id="TXF87981.1"/>
    </source>
</evidence>
<dbReference type="OrthoDB" id="6400902at2"/>
<sequence>MLYLGAFKGIIFSCILGFLSSCFLPGICSFSSYGQEVVHHLTVFHPGMKQAKECLLVERKADSGHTLDFRMEVESVICLNGLCKVVDVGLIWDKFGNYHSLELAKGVELEKKDGTPFDTADYDKLHRILKDKNSVFQAFELGQIVDLNVDSSGIDGISGATILTDKAATVEGAAWTCYTLWHWANSEIRDTMFEIAGHSYSDRELLSLLPLDSSSVRMALVQLEKRSLYDEATIAAVVAATREWETNNTKLAINYLNGGPKETMRSAVRRIFSGAGPRQRVLFLKSVLHDDKHPPEEILSELPYYVPLLNSYEEVNLLLSYLSRRNISDDTLNELLLNLLAADDFIIARGVYWFLSNQALAPDGKAKVEEFGRLHSGRL</sequence>